<dbReference type="AlphaFoldDB" id="A0A381PA75"/>
<sequence>MEEQMANSRWPEWGEAIVNMMVEAKPGENLLIVTETGIDRQIGESCLVAGINAKVNTQLLAMPQMVTSDADPDFSSTAGAIVGANVIIMLGSAANESIARALLESRSKGGRVTQCEPLGAEDWILEGVLDVDYPRMTEVARKICLLWNETDVCRVTSQLGTDVSFRLKGRPALLADGRAVSPGDADFFPGATPSIAPVESTINGTVVIDGTLDAPLGPVSAPVTLQLKEGLITSIEGGDDADALRERLHSTGDPKALAVCHWNVGISPRAQMGNKMAEDEMVMGAITFGFGRQDPIFKGSVGNAKMHSDVVLTSGRVTLDGAVMCDNNTLNPDLGLGGL</sequence>
<organism evidence="2">
    <name type="scientific">marine metagenome</name>
    <dbReference type="NCBI Taxonomy" id="408172"/>
    <lineage>
        <taxon>unclassified sequences</taxon>
        <taxon>metagenomes</taxon>
        <taxon>ecological metagenomes</taxon>
    </lineage>
</organism>
<protein>
    <recommendedName>
        <fullName evidence="3">Leucyl aminopeptidase</fullName>
    </recommendedName>
</protein>
<accession>A0A381PA75</accession>
<dbReference type="InterPro" id="IPR058739">
    <property type="entry name" value="NicX"/>
</dbReference>
<reference evidence="2" key="1">
    <citation type="submission" date="2018-05" db="EMBL/GenBank/DDBJ databases">
        <authorList>
            <person name="Lanie J.A."/>
            <person name="Ng W.-L."/>
            <person name="Kazmierczak K.M."/>
            <person name="Andrzejewski T.M."/>
            <person name="Davidsen T.M."/>
            <person name="Wayne K.J."/>
            <person name="Tettelin H."/>
            <person name="Glass J.I."/>
            <person name="Rusch D."/>
            <person name="Podicherti R."/>
            <person name="Tsui H.-C.T."/>
            <person name="Winkler M.E."/>
        </authorList>
    </citation>
    <scope>NUCLEOTIDE SEQUENCE</scope>
</reference>
<evidence type="ECO:0008006" key="3">
    <source>
        <dbReference type="Google" id="ProtNLM"/>
    </source>
</evidence>
<dbReference type="PANTHER" id="PTHR34448">
    <property type="entry name" value="AMINOPEPTIDASE"/>
    <property type="match status" value="1"/>
</dbReference>
<gene>
    <name evidence="2" type="ORF">METZ01_LOCUS15257</name>
</gene>
<evidence type="ECO:0000256" key="1">
    <source>
        <dbReference type="ARBA" id="ARBA00022723"/>
    </source>
</evidence>
<proteinExistence type="predicted"/>
<dbReference type="GO" id="GO:0046872">
    <property type="term" value="F:metal ion binding"/>
    <property type="evidence" value="ECO:0007669"/>
    <property type="project" value="UniProtKB-KW"/>
</dbReference>
<dbReference type="EMBL" id="UINC01000867">
    <property type="protein sequence ID" value="SUZ62403.1"/>
    <property type="molecule type" value="Genomic_DNA"/>
</dbReference>
<dbReference type="InterPro" id="IPR052170">
    <property type="entry name" value="M29_Exopeptidase"/>
</dbReference>
<evidence type="ECO:0000313" key="2">
    <source>
        <dbReference type="EMBL" id="SUZ62403.1"/>
    </source>
</evidence>
<dbReference type="PANTHER" id="PTHR34448:SF1">
    <property type="entry name" value="BLL6088 PROTEIN"/>
    <property type="match status" value="1"/>
</dbReference>
<keyword evidence="1" id="KW-0479">Metal-binding</keyword>
<dbReference type="SUPFAM" id="SSF144052">
    <property type="entry name" value="Thermophilic metalloprotease-like"/>
    <property type="match status" value="1"/>
</dbReference>
<dbReference type="Pfam" id="PF26233">
    <property type="entry name" value="NicX"/>
    <property type="match status" value="1"/>
</dbReference>
<name>A0A381PA75_9ZZZZ</name>